<evidence type="ECO:0000256" key="2">
    <source>
        <dbReference type="SAM" id="MobiDB-lite"/>
    </source>
</evidence>
<dbReference type="Proteomes" id="UP000217199">
    <property type="component" value="Unassembled WGS sequence"/>
</dbReference>
<organism evidence="4 5">
    <name type="scientific">Pyrrhoderma noxium</name>
    <dbReference type="NCBI Taxonomy" id="2282107"/>
    <lineage>
        <taxon>Eukaryota</taxon>
        <taxon>Fungi</taxon>
        <taxon>Dikarya</taxon>
        <taxon>Basidiomycota</taxon>
        <taxon>Agaricomycotina</taxon>
        <taxon>Agaricomycetes</taxon>
        <taxon>Hymenochaetales</taxon>
        <taxon>Hymenochaetaceae</taxon>
        <taxon>Pyrrhoderma</taxon>
    </lineage>
</organism>
<proteinExistence type="predicted"/>
<keyword evidence="1" id="KW-0238">DNA-binding</keyword>
<dbReference type="EMBL" id="NBII01000008">
    <property type="protein sequence ID" value="PAV16121.1"/>
    <property type="molecule type" value="Genomic_DNA"/>
</dbReference>
<evidence type="ECO:0000313" key="4">
    <source>
        <dbReference type="EMBL" id="PAV16121.1"/>
    </source>
</evidence>
<dbReference type="AlphaFoldDB" id="A0A286U955"/>
<protein>
    <recommendedName>
        <fullName evidence="3">HMG box domain-containing protein</fullName>
    </recommendedName>
</protein>
<dbReference type="GO" id="GO:0005634">
    <property type="term" value="C:nucleus"/>
    <property type="evidence" value="ECO:0007669"/>
    <property type="project" value="UniProtKB-UniRule"/>
</dbReference>
<feature type="region of interest" description="Disordered" evidence="2">
    <location>
        <begin position="226"/>
        <end position="246"/>
    </location>
</feature>
<dbReference type="InParanoid" id="A0A286U955"/>
<dbReference type="PROSITE" id="PS50118">
    <property type="entry name" value="HMG_BOX_2"/>
    <property type="match status" value="1"/>
</dbReference>
<dbReference type="InterPro" id="IPR036910">
    <property type="entry name" value="HMG_box_dom_sf"/>
</dbReference>
<dbReference type="GO" id="GO:0003677">
    <property type="term" value="F:DNA binding"/>
    <property type="evidence" value="ECO:0007669"/>
    <property type="project" value="UniProtKB-UniRule"/>
</dbReference>
<evidence type="ECO:0000256" key="1">
    <source>
        <dbReference type="PROSITE-ProRule" id="PRU00267"/>
    </source>
</evidence>
<accession>A0A286U955</accession>
<evidence type="ECO:0000259" key="3">
    <source>
        <dbReference type="PROSITE" id="PS50118"/>
    </source>
</evidence>
<feature type="compositionally biased region" description="Polar residues" evidence="2">
    <location>
        <begin position="231"/>
        <end position="246"/>
    </location>
</feature>
<name>A0A286U955_9AGAM</name>
<dbReference type="SMART" id="SM00398">
    <property type="entry name" value="HMG"/>
    <property type="match status" value="1"/>
</dbReference>
<evidence type="ECO:0000313" key="5">
    <source>
        <dbReference type="Proteomes" id="UP000217199"/>
    </source>
</evidence>
<keyword evidence="5" id="KW-1185">Reference proteome</keyword>
<feature type="domain" description="HMG box" evidence="3">
    <location>
        <begin position="16"/>
        <end position="72"/>
    </location>
</feature>
<sequence length="325" mass="36528">MSRTRSSRDTNVAVERRRTPNAFLFYRSSLIQGGFFPKGTGQSEVSRECGKMWKMLSPEDQSIFFQKAEEERLNGPPPGSRSVKKRSRKKAKERSTRNRVRHEVILDMSPQSSGTSVPSPSFPITPVFDLAHLHISTGIPDTPVLDRGHTVICSPIPIFPEYALPGWVTPNPNIGPVPVPDVPFRARGPPPSTSPQEDFYKILIQNQMNEYSDPLYAPVLNNSNSKKKLTHSQSESKPGSSYDSMSKINHKPKPALGITMTFLADTTLWLEKAHDAFSYLSSEEQEEKFICGCLNNEYTVEILRSRTWFVPPKWAFMIGDNGVIT</sequence>
<reference evidence="4 5" key="1">
    <citation type="journal article" date="2017" name="Mol. Ecol.">
        <title>Comparative and population genomic landscape of Phellinus noxius: A hypervariable fungus causing root rot in trees.</title>
        <authorList>
            <person name="Chung C.L."/>
            <person name="Lee T.J."/>
            <person name="Akiba M."/>
            <person name="Lee H.H."/>
            <person name="Kuo T.H."/>
            <person name="Liu D."/>
            <person name="Ke H.M."/>
            <person name="Yokoi T."/>
            <person name="Roa M.B."/>
            <person name="Lu M.J."/>
            <person name="Chang Y.Y."/>
            <person name="Ann P.J."/>
            <person name="Tsai J.N."/>
            <person name="Chen C.Y."/>
            <person name="Tzean S.S."/>
            <person name="Ota Y."/>
            <person name="Hattori T."/>
            <person name="Sahashi N."/>
            <person name="Liou R.F."/>
            <person name="Kikuchi T."/>
            <person name="Tsai I.J."/>
        </authorList>
    </citation>
    <scope>NUCLEOTIDE SEQUENCE [LARGE SCALE GENOMIC DNA]</scope>
    <source>
        <strain evidence="4 5">FFPRI411160</strain>
    </source>
</reference>
<keyword evidence="1" id="KW-0539">Nucleus</keyword>
<dbReference type="InterPro" id="IPR009071">
    <property type="entry name" value="HMG_box_dom"/>
</dbReference>
<dbReference type="Gene3D" id="1.10.30.10">
    <property type="entry name" value="High mobility group box domain"/>
    <property type="match status" value="1"/>
</dbReference>
<dbReference type="OrthoDB" id="336321at2759"/>
<comment type="caution">
    <text evidence="4">The sequence shown here is derived from an EMBL/GenBank/DDBJ whole genome shotgun (WGS) entry which is preliminary data.</text>
</comment>
<feature type="compositionally biased region" description="Basic residues" evidence="2">
    <location>
        <begin position="82"/>
        <end position="92"/>
    </location>
</feature>
<feature type="region of interest" description="Disordered" evidence="2">
    <location>
        <begin position="69"/>
        <end position="99"/>
    </location>
</feature>
<feature type="DNA-binding region" description="HMG box" evidence="1">
    <location>
        <begin position="16"/>
        <end position="72"/>
    </location>
</feature>
<dbReference type="SUPFAM" id="SSF47095">
    <property type="entry name" value="HMG-box"/>
    <property type="match status" value="1"/>
</dbReference>
<gene>
    <name evidence="4" type="ORF">PNOK_0774100</name>
</gene>